<proteinExistence type="predicted"/>
<accession>A0ABT5YZB0</accession>
<evidence type="ECO:0000313" key="2">
    <source>
        <dbReference type="EMBL" id="MDF2256931.1"/>
    </source>
</evidence>
<reference evidence="2 3" key="1">
    <citation type="submission" date="2023-03" db="EMBL/GenBank/DDBJ databases">
        <title>Draft genome sequence of type strain Streptomyces ferralitis JCM 14344.</title>
        <authorList>
            <person name="Klaysubun C."/>
            <person name="Duangmal K."/>
        </authorList>
    </citation>
    <scope>NUCLEOTIDE SEQUENCE [LARGE SCALE GENOMIC DNA]</scope>
    <source>
        <strain evidence="2 3">JCM 14344</strain>
    </source>
</reference>
<evidence type="ECO:0000313" key="3">
    <source>
        <dbReference type="Proteomes" id="UP001220022"/>
    </source>
</evidence>
<dbReference type="EMBL" id="JARHTQ010000008">
    <property type="protein sequence ID" value="MDF2256931.1"/>
    <property type="molecule type" value="Genomic_DNA"/>
</dbReference>
<comment type="caution">
    <text evidence="2">The sequence shown here is derived from an EMBL/GenBank/DDBJ whole genome shotgun (WGS) entry which is preliminary data.</text>
</comment>
<dbReference type="Proteomes" id="UP001220022">
    <property type="component" value="Unassembled WGS sequence"/>
</dbReference>
<gene>
    <name evidence="2" type="ORF">P2L57_14730</name>
</gene>
<evidence type="ECO:0000256" key="1">
    <source>
        <dbReference type="SAM" id="MobiDB-lite"/>
    </source>
</evidence>
<organism evidence="2 3">
    <name type="scientific">Streptantibioticus ferralitis</name>
    <dbReference type="NCBI Taxonomy" id="236510"/>
    <lineage>
        <taxon>Bacteria</taxon>
        <taxon>Bacillati</taxon>
        <taxon>Actinomycetota</taxon>
        <taxon>Actinomycetes</taxon>
        <taxon>Kitasatosporales</taxon>
        <taxon>Streptomycetaceae</taxon>
        <taxon>Streptantibioticus</taxon>
    </lineage>
</organism>
<sequence>MAADSRDMPPVRLLPDVELARLALAAPLFQRAVRLARWAAPQVRIDATAELVEDELARAVVELELGDEPEGDTEAADAWAFAVDTGLVEVDLAEEATGSEELSEQGGTAVPGKALELLTRGGPRDVIELWRIGLESVVAEASEPGLTELFDDLDGEGPAEPEWDPQEEAAFLDGALANLYLLTALEAFDTDSNGDAPGTAHGNAASARAVPLPVLAASMVVPDDMDVPTDAVLEEVSDAMMRLDDHFRLLAPTGLVDYQPVDDALISEDPEAAEEPEAAGELPEELGEEEVSRYGMVRLTPLGVLGVRDRLADAGVHAPALGDLAGQDAAVLLDALVSYPEAAAYVEGEHWLARRSPVDAARELLAAARGSDPGAPARRLACQQTLSRLGTDAEPALREVLDDRELGGLARVWLVERGAADVPAPDQAMVFWLTIDTIAAQLDVDDDPELLGDLVRDLVARHDGFFDAAWRVDHPSTAEVLEAMGRLHPDRKTAKEARKAAFKARSSAGRG</sequence>
<dbReference type="RefSeq" id="WP_275814038.1">
    <property type="nucleotide sequence ID" value="NZ_BAAANM010000003.1"/>
</dbReference>
<name>A0ABT5YZB0_9ACTN</name>
<keyword evidence="3" id="KW-1185">Reference proteome</keyword>
<feature type="region of interest" description="Disordered" evidence="1">
    <location>
        <begin position="491"/>
        <end position="511"/>
    </location>
</feature>
<protein>
    <submittedName>
        <fullName evidence="2">Uncharacterized protein</fullName>
    </submittedName>
</protein>